<dbReference type="Proteomes" id="UP000554235">
    <property type="component" value="Unassembled WGS sequence"/>
</dbReference>
<keyword evidence="7" id="KW-1185">Reference proteome</keyword>
<dbReference type="InterPro" id="IPR000073">
    <property type="entry name" value="AB_hydrolase_1"/>
</dbReference>
<dbReference type="AlphaFoldDB" id="A0A8H4LNF4"/>
<evidence type="ECO:0000256" key="2">
    <source>
        <dbReference type="ARBA" id="ARBA00022801"/>
    </source>
</evidence>
<dbReference type="PANTHER" id="PTHR43248:SF25">
    <property type="entry name" value="AB HYDROLASE-1 DOMAIN-CONTAINING PROTEIN-RELATED"/>
    <property type="match status" value="1"/>
</dbReference>
<comment type="caution">
    <text evidence="6">The sequence shown here is derived from an EMBL/GenBank/DDBJ whole genome shotgun (WGS) entry which is preliminary data.</text>
</comment>
<dbReference type="Gene3D" id="3.40.50.1820">
    <property type="entry name" value="alpha/beta hydrolase"/>
    <property type="match status" value="1"/>
</dbReference>
<sequence length="546" mass="59319">MKPQTIFLTHTLLASIPALALPADSGSKSPEKSTITWKPCELDLNYLGVAKGQKAFECTRLTVPLDYTDESNGDIKLDLIRVKASKKPSKGSILYNPGGPGGSGVDQIATLGQRFLDFTGGHYDIIGFDPRGTGRTIPFTCNTTGLGPLARRDVSLPETDIWDFLKEDYWKKEAKRAEACYRDQKKYGPYVGTTFVARDMLSIVDALGQGDKLNYWGVSYGTILGQVFISMFPDRVGRIVLDSSLSADAYATGSWLGSNSDAEKALGNFFDECVKGGPEYCSLANSTGKDTTGRDLLKVFDDAMDGLVGKTEPEEFGGGNMTISFVKQRLVSSLMGQFDMGIQIVEAALKGNWTAAVLGPGSPVSTNRSAIWNKATHAQEGISCIDSSFRTQDAEDYYANYRAHISQGSLSDTTLYQGLICSQWKFSTAEKVDTNKLRNIKTSSPVLLLNGIYDPVTPLSDAWEVSARLRGSRLIIHEGAGHGAITQPSNCTEEAVGRYFTDGDLPKSGTVCKPDLPFFESWEQQMKRFSEIAAEAAKNNGDGGDE</sequence>
<evidence type="ECO:0000313" key="6">
    <source>
        <dbReference type="EMBL" id="KAF4471323.1"/>
    </source>
</evidence>
<dbReference type="GO" id="GO:0016746">
    <property type="term" value="F:acyltransferase activity"/>
    <property type="evidence" value="ECO:0007669"/>
    <property type="project" value="UniProtKB-KW"/>
</dbReference>
<dbReference type="SUPFAM" id="SSF53474">
    <property type="entry name" value="alpha/beta-Hydrolases"/>
    <property type="match status" value="1"/>
</dbReference>
<evidence type="ECO:0000256" key="1">
    <source>
        <dbReference type="ARBA" id="ARBA00010088"/>
    </source>
</evidence>
<feature type="domain" description="Peptidase S33 tripeptidyl aminopeptidase-like C-terminal" evidence="5">
    <location>
        <begin position="413"/>
        <end position="512"/>
    </location>
</feature>
<dbReference type="EMBL" id="JAADYS010000224">
    <property type="protein sequence ID" value="KAF4471323.1"/>
    <property type="molecule type" value="Genomic_DNA"/>
</dbReference>
<dbReference type="InterPro" id="IPR029058">
    <property type="entry name" value="AB_hydrolase_fold"/>
</dbReference>
<accession>A0A8H4LNF4</accession>
<keyword evidence="2 6" id="KW-0378">Hydrolase</keyword>
<evidence type="ECO:0000259" key="5">
    <source>
        <dbReference type="Pfam" id="PF08386"/>
    </source>
</evidence>
<evidence type="ECO:0000256" key="3">
    <source>
        <dbReference type="SAM" id="SignalP"/>
    </source>
</evidence>
<dbReference type="PANTHER" id="PTHR43248">
    <property type="entry name" value="2-SUCCINYL-6-HYDROXY-2,4-CYCLOHEXADIENE-1-CARBOXYLATE SYNTHASE"/>
    <property type="match status" value="1"/>
</dbReference>
<evidence type="ECO:0000259" key="4">
    <source>
        <dbReference type="Pfam" id="PF00561"/>
    </source>
</evidence>
<reference evidence="6 7" key="1">
    <citation type="submission" date="2020-01" db="EMBL/GenBank/DDBJ databases">
        <title>Identification and distribution of gene clusters putatively required for synthesis of sphingolipid metabolism inhibitors in phylogenetically diverse species of the filamentous fungus Fusarium.</title>
        <authorList>
            <person name="Kim H.-S."/>
            <person name="Busman M."/>
            <person name="Brown D.W."/>
            <person name="Divon H."/>
            <person name="Uhlig S."/>
            <person name="Proctor R.H."/>
        </authorList>
    </citation>
    <scope>NUCLEOTIDE SEQUENCE [LARGE SCALE GENOMIC DNA]</scope>
    <source>
        <strain evidence="6 7">NRRL 20459</strain>
    </source>
</reference>
<name>A0A8H4LNF4_9HYPO</name>
<dbReference type="Pfam" id="PF08386">
    <property type="entry name" value="Abhydrolase_4"/>
    <property type="match status" value="1"/>
</dbReference>
<protein>
    <submittedName>
        <fullName evidence="6">Hydrolase or acyltransferase (Alpha beta hydrolase superfamily)</fullName>
    </submittedName>
</protein>
<keyword evidence="3" id="KW-0732">Signal</keyword>
<dbReference type="InterPro" id="IPR051601">
    <property type="entry name" value="Serine_prot/Carboxylest_S33"/>
</dbReference>
<evidence type="ECO:0000313" key="7">
    <source>
        <dbReference type="Proteomes" id="UP000554235"/>
    </source>
</evidence>
<organism evidence="6 7">
    <name type="scientific">Fusarium albosuccineum</name>
    <dbReference type="NCBI Taxonomy" id="1237068"/>
    <lineage>
        <taxon>Eukaryota</taxon>
        <taxon>Fungi</taxon>
        <taxon>Dikarya</taxon>
        <taxon>Ascomycota</taxon>
        <taxon>Pezizomycotina</taxon>
        <taxon>Sordariomycetes</taxon>
        <taxon>Hypocreomycetidae</taxon>
        <taxon>Hypocreales</taxon>
        <taxon>Nectriaceae</taxon>
        <taxon>Fusarium</taxon>
        <taxon>Fusarium decemcellulare species complex</taxon>
    </lineage>
</organism>
<proteinExistence type="inferred from homology"/>
<dbReference type="InterPro" id="IPR013595">
    <property type="entry name" value="Pept_S33_TAP-like_C"/>
</dbReference>
<feature type="signal peptide" evidence="3">
    <location>
        <begin position="1"/>
        <end position="20"/>
    </location>
</feature>
<dbReference type="Pfam" id="PF00561">
    <property type="entry name" value="Abhydrolase_1"/>
    <property type="match status" value="1"/>
</dbReference>
<keyword evidence="6" id="KW-0808">Transferase</keyword>
<comment type="similarity">
    <text evidence="1">Belongs to the peptidase S33 family.</text>
</comment>
<feature type="chain" id="PRO_5034470169" evidence="3">
    <location>
        <begin position="21"/>
        <end position="546"/>
    </location>
</feature>
<dbReference type="GO" id="GO:0016787">
    <property type="term" value="F:hydrolase activity"/>
    <property type="evidence" value="ECO:0007669"/>
    <property type="project" value="UniProtKB-KW"/>
</dbReference>
<keyword evidence="6" id="KW-0012">Acyltransferase</keyword>
<dbReference type="OrthoDB" id="425534at2759"/>
<gene>
    <name evidence="6" type="ORF">FALBO_1763</name>
</gene>
<feature type="domain" description="AB hydrolase-1" evidence="4">
    <location>
        <begin position="93"/>
        <end position="255"/>
    </location>
</feature>